<dbReference type="GO" id="GO:0017148">
    <property type="term" value="P:negative regulation of translation"/>
    <property type="evidence" value="ECO:0007669"/>
    <property type="project" value="InterPro"/>
</dbReference>
<dbReference type="EnsemblPlants" id="TraesCS3B02G587000.1">
    <property type="protein sequence ID" value="TraesCS3B02G587000.1.cds1"/>
    <property type="gene ID" value="TraesCS3B02G587000"/>
</dbReference>
<proteinExistence type="predicted"/>
<dbReference type="AlphaFoldDB" id="A0A3B6FYK2"/>
<sequence>MGVLALPLPPTLYISSVVQEKRRTNLPFAMAAFRLLFLLLALAASCNSTAAASAMYKAKASVIFRHDARTIEVKFLLPASNSPVAAGDEDLQLRQEAMAQAVTVISRHRPETSDAEKLKWALGVVNLEAQRWKPIFRAVSTVLESGADEGTKEELNSELGQEGPNALKIDFGYM</sequence>
<keyword evidence="2" id="KW-1185">Reference proteome</keyword>
<dbReference type="Proteomes" id="UP000019116">
    <property type="component" value="Chromosome 3B"/>
</dbReference>
<dbReference type="GO" id="GO:0030598">
    <property type="term" value="F:rRNA N-glycosylase activity"/>
    <property type="evidence" value="ECO:0007669"/>
    <property type="project" value="InterPro"/>
</dbReference>
<name>A0A3B6FYK2_WHEAT</name>
<dbReference type="Gramene" id="TraesCLE_scaffold_020233_01G000100.1">
    <property type="protein sequence ID" value="TraesCLE_scaffold_020233_01G000100.1"/>
    <property type="gene ID" value="TraesCLE_scaffold_020233_01G000100"/>
</dbReference>
<evidence type="ECO:0000313" key="2">
    <source>
        <dbReference type="Proteomes" id="UP000019116"/>
    </source>
</evidence>
<evidence type="ECO:0000313" key="1">
    <source>
        <dbReference type="EnsemblPlants" id="TraesCS3B02G587000.1.cds1"/>
    </source>
</evidence>
<dbReference type="Gramene" id="TraesCAD_scaffold_002324_01G000100.1">
    <property type="protein sequence ID" value="TraesCAD_scaffold_002324_01G000100.1"/>
    <property type="gene ID" value="TraesCAD_scaffold_002324_01G000100"/>
</dbReference>
<dbReference type="SUPFAM" id="SSF56371">
    <property type="entry name" value="Ribosome inactivating proteins (RIP)"/>
    <property type="match status" value="1"/>
</dbReference>
<dbReference type="InterPro" id="IPR036041">
    <property type="entry name" value="Ribosome-inact_prot_sf"/>
</dbReference>
<reference evidence="1" key="2">
    <citation type="submission" date="2018-10" db="UniProtKB">
        <authorList>
            <consortium name="EnsemblPlants"/>
        </authorList>
    </citation>
    <scope>IDENTIFICATION</scope>
</reference>
<dbReference type="Gramene" id="TraesCS3B02G587000.1">
    <property type="protein sequence ID" value="TraesCS3B02G587000.1.cds1"/>
    <property type="gene ID" value="TraesCS3B02G587000"/>
</dbReference>
<dbReference type="Gramene" id="TraesCS3B03G1467300.1">
    <property type="protein sequence ID" value="TraesCS3B03G1467300.1.CDS1"/>
    <property type="gene ID" value="TraesCS3B03G1467300"/>
</dbReference>
<reference evidence="1" key="1">
    <citation type="submission" date="2018-08" db="EMBL/GenBank/DDBJ databases">
        <authorList>
            <person name="Rossello M."/>
        </authorList>
    </citation>
    <scope>NUCLEOTIDE SEQUENCE [LARGE SCALE GENOMIC DNA]</scope>
    <source>
        <strain evidence="1">cv. Chinese Spring</strain>
    </source>
</reference>
<dbReference type="Gramene" id="TraesRN3B0101476000.1">
    <property type="protein sequence ID" value="TraesRN3B0101476000.1"/>
    <property type="gene ID" value="TraesRN3B0101476000"/>
</dbReference>
<dbReference type="Gramene" id="TraesROB_scaffold_038778_01G000300.1">
    <property type="protein sequence ID" value="TraesROB_scaffold_038778_01G000300.1"/>
    <property type="gene ID" value="TraesROB_scaffold_038778_01G000300"/>
</dbReference>
<protein>
    <submittedName>
        <fullName evidence="1">Uncharacterized protein</fullName>
    </submittedName>
</protein>
<accession>A0A3B6FYK2</accession>
<dbReference type="SMR" id="A0A3B6FYK2"/>
<dbReference type="Gramene" id="TraesWEE_scaffold_036052_01G000500.1">
    <property type="protein sequence ID" value="TraesWEE_scaffold_036052_01G000500.1"/>
    <property type="gene ID" value="TraesWEE_scaffold_036052_01G000500"/>
</dbReference>
<organism evidence="1">
    <name type="scientific">Triticum aestivum</name>
    <name type="common">Wheat</name>
    <dbReference type="NCBI Taxonomy" id="4565"/>
    <lineage>
        <taxon>Eukaryota</taxon>
        <taxon>Viridiplantae</taxon>
        <taxon>Streptophyta</taxon>
        <taxon>Embryophyta</taxon>
        <taxon>Tracheophyta</taxon>
        <taxon>Spermatophyta</taxon>
        <taxon>Magnoliopsida</taxon>
        <taxon>Liliopsida</taxon>
        <taxon>Poales</taxon>
        <taxon>Poaceae</taxon>
        <taxon>BOP clade</taxon>
        <taxon>Pooideae</taxon>
        <taxon>Triticodae</taxon>
        <taxon>Triticeae</taxon>
        <taxon>Triticinae</taxon>
        <taxon>Triticum</taxon>
    </lineage>
</organism>